<dbReference type="PANTHER" id="PTHR36302">
    <property type="entry name" value="BLR7088 PROTEIN"/>
    <property type="match status" value="1"/>
</dbReference>
<feature type="domain" description="YncI copper-binding" evidence="3">
    <location>
        <begin position="23"/>
        <end position="164"/>
    </location>
</feature>
<keyword evidence="5" id="KW-1185">Reference proteome</keyword>
<dbReference type="SUPFAM" id="SSF110087">
    <property type="entry name" value="DR1885-like metal-binding protein"/>
    <property type="match status" value="1"/>
</dbReference>
<evidence type="ECO:0000313" key="4">
    <source>
        <dbReference type="EMBL" id="RVV98091.1"/>
    </source>
</evidence>
<dbReference type="RefSeq" id="WP_127906757.1">
    <property type="nucleotide sequence ID" value="NZ_RQXX01000003.1"/>
</dbReference>
<feature type="signal peptide" evidence="2">
    <location>
        <begin position="1"/>
        <end position="22"/>
    </location>
</feature>
<dbReference type="AlphaFoldDB" id="A0A438AH92"/>
<dbReference type="Pfam" id="PF07987">
    <property type="entry name" value="DUF1775"/>
    <property type="match status" value="1"/>
</dbReference>
<dbReference type="InterPro" id="IPR021174">
    <property type="entry name" value="UCP037139"/>
</dbReference>
<reference evidence="4 5" key="1">
    <citation type="submission" date="2018-11" db="EMBL/GenBank/DDBJ databases">
        <title>Mesobaculum littorinae gen. nov., sp. nov., isolated from Littorina scabra that represents a novel genus of the order Rhodobacteraceae.</title>
        <authorList>
            <person name="Li F."/>
        </authorList>
    </citation>
    <scope>NUCLEOTIDE SEQUENCE [LARGE SCALE GENOMIC DNA]</scope>
    <source>
        <strain evidence="4 5">M0103</strain>
    </source>
</reference>
<dbReference type="InterPro" id="IPR038507">
    <property type="entry name" value="YcnI-like_sf"/>
</dbReference>
<organism evidence="4 5">
    <name type="scientific">Mesobaculum littorinae</name>
    <dbReference type="NCBI Taxonomy" id="2486419"/>
    <lineage>
        <taxon>Bacteria</taxon>
        <taxon>Pseudomonadati</taxon>
        <taxon>Pseudomonadota</taxon>
        <taxon>Alphaproteobacteria</taxon>
        <taxon>Rhodobacterales</taxon>
        <taxon>Roseobacteraceae</taxon>
        <taxon>Mesobaculum</taxon>
    </lineage>
</organism>
<dbReference type="Gene3D" id="2.60.40.1890">
    <property type="entry name" value="PCu(A)C copper chaperone"/>
    <property type="match status" value="1"/>
</dbReference>
<evidence type="ECO:0000313" key="5">
    <source>
        <dbReference type="Proteomes" id="UP000285908"/>
    </source>
</evidence>
<keyword evidence="2" id="KW-0732">Signal</keyword>
<dbReference type="PANTHER" id="PTHR36302:SF1">
    <property type="entry name" value="COPPER CHAPERONE PCU(A)C"/>
    <property type="match status" value="1"/>
</dbReference>
<dbReference type="OrthoDB" id="9796962at2"/>
<dbReference type="InterPro" id="IPR036182">
    <property type="entry name" value="PCuAC_sf"/>
</dbReference>
<dbReference type="InterPro" id="IPR007410">
    <property type="entry name" value="LpqE-like"/>
</dbReference>
<name>A0A438AH92_9RHOB</name>
<evidence type="ECO:0000259" key="3">
    <source>
        <dbReference type="Pfam" id="PF07987"/>
    </source>
</evidence>
<feature type="compositionally biased region" description="Basic and acidic residues" evidence="1">
    <location>
        <begin position="173"/>
        <end position="200"/>
    </location>
</feature>
<feature type="region of interest" description="Disordered" evidence="1">
    <location>
        <begin position="169"/>
        <end position="207"/>
    </location>
</feature>
<dbReference type="PIRSF" id="PIRSF037139">
    <property type="entry name" value="UCP037139"/>
    <property type="match status" value="1"/>
</dbReference>
<proteinExistence type="predicted"/>
<comment type="caution">
    <text evidence="4">The sequence shown here is derived from an EMBL/GenBank/DDBJ whole genome shotgun (WGS) entry which is preliminary data.</text>
</comment>
<dbReference type="CDD" id="cd08545">
    <property type="entry name" value="YcnI_like"/>
    <property type="match status" value="1"/>
</dbReference>
<dbReference type="InterPro" id="IPR012533">
    <property type="entry name" value="YcnI-copper_dom"/>
</dbReference>
<feature type="chain" id="PRO_5018998375" evidence="2">
    <location>
        <begin position="23"/>
        <end position="349"/>
    </location>
</feature>
<dbReference type="Gene3D" id="2.60.40.2230">
    <property type="entry name" value="Uncharacterised protein YcnI-like PF07987, DUF1775"/>
    <property type="match status" value="1"/>
</dbReference>
<dbReference type="InterPro" id="IPR058248">
    <property type="entry name" value="Lxx211020-like"/>
</dbReference>
<gene>
    <name evidence="4" type="ORF">EKE94_11585</name>
</gene>
<dbReference type="EMBL" id="RQXX01000003">
    <property type="protein sequence ID" value="RVV98091.1"/>
    <property type="molecule type" value="Genomic_DNA"/>
</dbReference>
<protein>
    <submittedName>
        <fullName evidence="4">DUF1775 domain-containing protein</fullName>
    </submittedName>
</protein>
<evidence type="ECO:0000256" key="2">
    <source>
        <dbReference type="SAM" id="SignalP"/>
    </source>
</evidence>
<sequence>MKLAQITCTAAGLALLAPAAIAHVTVVAEKSAPGATTKLTLRVPHGCDGEATEEIRVELPEGVYAAKPMPHAGWEIDTETGAYATPYDNHGTEMTEGVRSITWSGGSLPDDFYDEFSFRAALGAELAPGAVLYMPTVQTCATGEEAWTDTSGGHDGKPAPALTLAEAPTAPAHGHDHGHNHGHTHDHAAQDHAAHDHGSDGHAMQAQAAGATADVTLGDLTLSSAFTRATLPNAPVGGGFLTVTNDGDTDDRLIAATSPAAGRVEIHEMDMDGDVMRMRELADGLPIPAGDTVALQPGGYHLMLMELAAPLVEGETVDVTLTFETAGEVTLPLAIGAPNATGAGHEGMH</sequence>
<dbReference type="Pfam" id="PF04314">
    <property type="entry name" value="PCuAC"/>
    <property type="match status" value="1"/>
</dbReference>
<dbReference type="Proteomes" id="UP000285908">
    <property type="component" value="Unassembled WGS sequence"/>
</dbReference>
<accession>A0A438AH92</accession>
<evidence type="ECO:0000256" key="1">
    <source>
        <dbReference type="SAM" id="MobiDB-lite"/>
    </source>
</evidence>